<keyword evidence="2" id="KW-1185">Reference proteome</keyword>
<organism evidence="1 2">
    <name type="scientific">Pontivivens marinum</name>
    <dbReference type="NCBI Taxonomy" id="1690039"/>
    <lineage>
        <taxon>Bacteria</taxon>
        <taxon>Pseudomonadati</taxon>
        <taxon>Pseudomonadota</taxon>
        <taxon>Alphaproteobacteria</taxon>
        <taxon>Rhodobacterales</taxon>
        <taxon>Paracoccaceae</taxon>
        <taxon>Pontivivens</taxon>
    </lineage>
</organism>
<evidence type="ECO:0000313" key="1">
    <source>
        <dbReference type="EMBL" id="SOH93045.1"/>
    </source>
</evidence>
<dbReference type="EMBL" id="OCTN01000001">
    <property type="protein sequence ID" value="SOH93045.1"/>
    <property type="molecule type" value="Genomic_DNA"/>
</dbReference>
<dbReference type="AlphaFoldDB" id="A0A2C9CPC3"/>
<accession>A0A2C9CPC3</accession>
<gene>
    <name evidence="1" type="ORF">SAMN06273572_101899</name>
</gene>
<proteinExistence type="predicted"/>
<name>A0A2C9CPC3_9RHOB</name>
<reference evidence="2" key="1">
    <citation type="submission" date="2017-09" db="EMBL/GenBank/DDBJ databases">
        <authorList>
            <person name="Varghese N."/>
            <person name="Submissions S."/>
        </authorList>
    </citation>
    <scope>NUCLEOTIDE SEQUENCE [LARGE SCALE GENOMIC DNA]</scope>
    <source>
        <strain evidence="2">C7</strain>
    </source>
</reference>
<sequence>MKRFLMLALLAGCVAEPEVVAVVPVEPEPVAEPRRQFSDDNIPFDLTAGADITVIPDYWVEIFCTLTWESRAEPFTGVEQWNPCLRPDMFTDGPRVAQAPAPTPEPAAEPEALEQANPVAAVRAEPVQQQTYVIPSPTTVPVLTARSVEFDIAPDPTLFLNPDGSFSRRAQ</sequence>
<dbReference type="Proteomes" id="UP000220034">
    <property type="component" value="Unassembled WGS sequence"/>
</dbReference>
<dbReference type="RefSeq" id="WP_097928583.1">
    <property type="nucleotide sequence ID" value="NZ_OCTN01000001.1"/>
</dbReference>
<protein>
    <submittedName>
        <fullName evidence="1">Uncharacterized protein</fullName>
    </submittedName>
</protein>
<dbReference type="OrthoDB" id="9987990at2"/>
<evidence type="ECO:0000313" key="2">
    <source>
        <dbReference type="Proteomes" id="UP000220034"/>
    </source>
</evidence>